<dbReference type="InterPro" id="IPR050272">
    <property type="entry name" value="Isochorismatase-like_hydrls"/>
</dbReference>
<dbReference type="PANTHER" id="PTHR43540">
    <property type="entry name" value="PEROXYUREIDOACRYLATE/UREIDOACRYLATE AMIDOHYDROLASE-RELATED"/>
    <property type="match status" value="1"/>
</dbReference>
<dbReference type="Pfam" id="PF00857">
    <property type="entry name" value="Isochorismatase"/>
    <property type="match status" value="1"/>
</dbReference>
<dbReference type="InterPro" id="IPR036597">
    <property type="entry name" value="Fido-like_dom_sf"/>
</dbReference>
<evidence type="ECO:0000313" key="4">
    <source>
        <dbReference type="EMBL" id="KAH0544522.1"/>
    </source>
</evidence>
<feature type="domain" description="Fido" evidence="3">
    <location>
        <begin position="1"/>
        <end position="64"/>
    </location>
</feature>
<dbReference type="CDD" id="cd00431">
    <property type="entry name" value="cysteine_hydrolases"/>
    <property type="match status" value="1"/>
</dbReference>
<dbReference type="AlphaFoldDB" id="A0A9P8IEZ0"/>
<dbReference type="GO" id="GO:0016787">
    <property type="term" value="F:hydrolase activity"/>
    <property type="evidence" value="ECO:0007669"/>
    <property type="project" value="UniProtKB-KW"/>
</dbReference>
<dbReference type="OrthoDB" id="167809at2759"/>
<dbReference type="Gene3D" id="1.10.3290.10">
    <property type="entry name" value="Fido-like domain"/>
    <property type="match status" value="1"/>
</dbReference>
<dbReference type="PROSITE" id="PS51459">
    <property type="entry name" value="FIDO"/>
    <property type="match status" value="1"/>
</dbReference>
<keyword evidence="5" id="KW-1185">Reference proteome</keyword>
<comment type="similarity">
    <text evidence="1">Belongs to the isochorismatase family.</text>
</comment>
<evidence type="ECO:0000313" key="5">
    <source>
        <dbReference type="Proteomes" id="UP000698800"/>
    </source>
</evidence>
<sequence>MIHPIVDGNGRTCRLILNAILLKYAGVIVAIGEQDEDRKQYIEIQKRAGEQMEGSGELAAFVLKKATTRHAARLYETISRVAIAASDHLNLFVSFLTALTAYIGPYSGLGPAVCSPGGYLDYQGFDISPAQGLVPRLQKLLWAFRDGGFQVYHTREGLQPMSDHSIFHALTLRMIVSPGHRPDLSTLSTRELFRSSNNASGIGIGSTGPLGRLLVRGELGHDIIPELYPLEREPVIDKPGKGAFAHTDFDLLLRIRGIRNLVLAGVTTDVCVSTTMREANDRGYDCLLVKNGTAAVEEVLHAAVCEGVRMEGGIFGVTASVEDVLKTLREEKPVG</sequence>
<gene>
    <name evidence="4" type="ORF">FGG08_001294</name>
</gene>
<evidence type="ECO:0000259" key="3">
    <source>
        <dbReference type="PROSITE" id="PS51459"/>
    </source>
</evidence>
<dbReference type="InterPro" id="IPR000868">
    <property type="entry name" value="Isochorismatase-like_dom"/>
</dbReference>
<name>A0A9P8IEZ0_9PEZI</name>
<reference evidence="4" key="1">
    <citation type="submission" date="2021-03" db="EMBL/GenBank/DDBJ databases">
        <title>Comparative genomics and phylogenomic investigation of the class Geoglossomycetes provide insights into ecological specialization and systematics.</title>
        <authorList>
            <person name="Melie T."/>
            <person name="Pirro S."/>
            <person name="Miller A.N."/>
            <person name="Quandt A."/>
        </authorList>
    </citation>
    <scope>NUCLEOTIDE SEQUENCE</scope>
    <source>
        <strain evidence="4">GBOQ0MN5Z8</strain>
    </source>
</reference>
<organism evidence="4 5">
    <name type="scientific">Glutinoglossum americanum</name>
    <dbReference type="NCBI Taxonomy" id="1670608"/>
    <lineage>
        <taxon>Eukaryota</taxon>
        <taxon>Fungi</taxon>
        <taxon>Dikarya</taxon>
        <taxon>Ascomycota</taxon>
        <taxon>Pezizomycotina</taxon>
        <taxon>Geoglossomycetes</taxon>
        <taxon>Geoglossales</taxon>
        <taxon>Geoglossaceae</taxon>
        <taxon>Glutinoglossum</taxon>
    </lineage>
</organism>
<dbReference type="Proteomes" id="UP000698800">
    <property type="component" value="Unassembled WGS sequence"/>
</dbReference>
<proteinExistence type="inferred from homology"/>
<dbReference type="InterPro" id="IPR003812">
    <property type="entry name" value="Fido"/>
</dbReference>
<dbReference type="EMBL" id="JAGHQL010000017">
    <property type="protein sequence ID" value="KAH0544522.1"/>
    <property type="molecule type" value="Genomic_DNA"/>
</dbReference>
<dbReference type="Gene3D" id="3.40.50.850">
    <property type="entry name" value="Isochorismatase-like"/>
    <property type="match status" value="1"/>
</dbReference>
<protein>
    <recommendedName>
        <fullName evidence="3">Fido domain-containing protein</fullName>
    </recommendedName>
</protein>
<accession>A0A9P8IEZ0</accession>
<dbReference type="SUPFAM" id="SSF140931">
    <property type="entry name" value="Fic-like"/>
    <property type="match status" value="1"/>
</dbReference>
<dbReference type="InterPro" id="IPR036380">
    <property type="entry name" value="Isochorismatase-like_sf"/>
</dbReference>
<keyword evidence="2" id="KW-0378">Hydrolase</keyword>
<dbReference type="PANTHER" id="PTHR43540:SF9">
    <property type="entry name" value="FAMILY HYDROLASE, PUTATIVE (AFU_ORTHOLOGUE AFUA_2G08700)-RELATED"/>
    <property type="match status" value="1"/>
</dbReference>
<evidence type="ECO:0000256" key="1">
    <source>
        <dbReference type="ARBA" id="ARBA00006336"/>
    </source>
</evidence>
<comment type="caution">
    <text evidence="4">The sequence shown here is derived from an EMBL/GenBank/DDBJ whole genome shotgun (WGS) entry which is preliminary data.</text>
</comment>
<evidence type="ECO:0000256" key="2">
    <source>
        <dbReference type="ARBA" id="ARBA00022801"/>
    </source>
</evidence>
<dbReference type="SUPFAM" id="SSF52499">
    <property type="entry name" value="Isochorismatase-like hydrolases"/>
    <property type="match status" value="1"/>
</dbReference>